<dbReference type="Proteomes" id="UP001594351">
    <property type="component" value="Unassembled WGS sequence"/>
</dbReference>
<evidence type="ECO:0008006" key="3">
    <source>
        <dbReference type="Google" id="ProtNLM"/>
    </source>
</evidence>
<keyword evidence="2" id="KW-1185">Reference proteome</keyword>
<reference evidence="1 2" key="1">
    <citation type="submission" date="2024-09" db="EMBL/GenBank/DDBJ databases">
        <title>Laminarin stimulates single cell rates of sulfate reduction while oxygen inhibits transcriptomic activity in coastal marine sediment.</title>
        <authorList>
            <person name="Lindsay M."/>
            <person name="Orcutt B."/>
            <person name="Emerson D."/>
            <person name="Stepanauskas R."/>
            <person name="D'Angelo T."/>
        </authorList>
    </citation>
    <scope>NUCLEOTIDE SEQUENCE [LARGE SCALE GENOMIC DNA]</scope>
    <source>
        <strain evidence="1">SAG AM-311-K15</strain>
    </source>
</reference>
<name>A0ABV6Z1J3_UNCC1</name>
<comment type="caution">
    <text evidence="1">The sequence shown here is derived from an EMBL/GenBank/DDBJ whole genome shotgun (WGS) entry which is preliminary data.</text>
</comment>
<organism evidence="1 2">
    <name type="scientific">candidate division CSSED10-310 bacterium</name>
    <dbReference type="NCBI Taxonomy" id="2855610"/>
    <lineage>
        <taxon>Bacteria</taxon>
        <taxon>Bacteria division CSSED10-310</taxon>
    </lineage>
</organism>
<sequence length="175" mass="18774">MMMRRSISLLTIALFMFALMFVCVSCGDDDDDDNDNTQQEEIVGKWLSSGDDVSVLLASLGFVSIGAQFNENNTYTVDATDNQGAVTQFVGTYVVAKSSVGNIYTITLSQSSPTVLTSEGIYEIDSSTDPDEMMYEIVQTSPDIGATPPTPDGGFGSTNGGALGDMNVQKYIRIE</sequence>
<protein>
    <recommendedName>
        <fullName evidence="3">Lipocalin-like domain-containing protein</fullName>
    </recommendedName>
</protein>
<proteinExistence type="predicted"/>
<evidence type="ECO:0000313" key="2">
    <source>
        <dbReference type="Proteomes" id="UP001594351"/>
    </source>
</evidence>
<dbReference type="EMBL" id="JBHPBY010000297">
    <property type="protein sequence ID" value="MFC1852319.1"/>
    <property type="molecule type" value="Genomic_DNA"/>
</dbReference>
<accession>A0ABV6Z1J3</accession>
<gene>
    <name evidence="1" type="ORF">ACFL27_19145</name>
</gene>
<evidence type="ECO:0000313" key="1">
    <source>
        <dbReference type="EMBL" id="MFC1852319.1"/>
    </source>
</evidence>